<evidence type="ECO:0000313" key="2">
    <source>
        <dbReference type="EMBL" id="MFD0691737.1"/>
    </source>
</evidence>
<reference evidence="3" key="1">
    <citation type="journal article" date="2019" name="Int. J. Syst. Evol. Microbiol.">
        <title>The Global Catalogue of Microorganisms (GCM) 10K type strain sequencing project: providing services to taxonomists for standard genome sequencing and annotation.</title>
        <authorList>
            <consortium name="The Broad Institute Genomics Platform"/>
            <consortium name="The Broad Institute Genome Sequencing Center for Infectious Disease"/>
            <person name="Wu L."/>
            <person name="Ma J."/>
        </authorList>
    </citation>
    <scope>NUCLEOTIDE SEQUENCE [LARGE SCALE GENOMIC DNA]</scope>
    <source>
        <strain evidence="3">JCM 9371</strain>
    </source>
</reference>
<protein>
    <submittedName>
        <fullName evidence="2">Uncharacterized protein</fullName>
    </submittedName>
</protein>
<keyword evidence="3" id="KW-1185">Reference proteome</keyword>
<dbReference type="Proteomes" id="UP001597063">
    <property type="component" value="Unassembled WGS sequence"/>
</dbReference>
<gene>
    <name evidence="2" type="ORF">ACFQZM_45110</name>
</gene>
<accession>A0ABW2Y0Q8</accession>
<feature type="compositionally biased region" description="Low complexity" evidence="1">
    <location>
        <begin position="1"/>
        <end position="17"/>
    </location>
</feature>
<organism evidence="2 3">
    <name type="scientific">Actinomadura fibrosa</name>
    <dbReference type="NCBI Taxonomy" id="111802"/>
    <lineage>
        <taxon>Bacteria</taxon>
        <taxon>Bacillati</taxon>
        <taxon>Actinomycetota</taxon>
        <taxon>Actinomycetes</taxon>
        <taxon>Streptosporangiales</taxon>
        <taxon>Thermomonosporaceae</taxon>
        <taxon>Actinomadura</taxon>
    </lineage>
</organism>
<proteinExistence type="predicted"/>
<feature type="region of interest" description="Disordered" evidence="1">
    <location>
        <begin position="1"/>
        <end position="22"/>
    </location>
</feature>
<comment type="caution">
    <text evidence="2">The sequence shown here is derived from an EMBL/GenBank/DDBJ whole genome shotgun (WGS) entry which is preliminary data.</text>
</comment>
<evidence type="ECO:0000313" key="3">
    <source>
        <dbReference type="Proteomes" id="UP001597063"/>
    </source>
</evidence>
<evidence type="ECO:0000256" key="1">
    <source>
        <dbReference type="SAM" id="MobiDB-lite"/>
    </source>
</evidence>
<dbReference type="RefSeq" id="WP_131763009.1">
    <property type="nucleotide sequence ID" value="NZ_CAACUY010000282.1"/>
</dbReference>
<sequence length="105" mass="11292">MSDAAPDATADATPTAAELDRLSSEELHERALSLAKERRDVGFLWELLRAIPAAAASLGETDRAKFDLLHGLSLLEEFAHAGEGELGDALRPMYIGYLTEHAEGS</sequence>
<dbReference type="EMBL" id="JBHTGP010000032">
    <property type="protein sequence ID" value="MFD0691737.1"/>
    <property type="molecule type" value="Genomic_DNA"/>
</dbReference>
<name>A0ABW2Y0Q8_9ACTN</name>